<evidence type="ECO:0000313" key="3">
    <source>
        <dbReference type="Proteomes" id="UP001066276"/>
    </source>
</evidence>
<dbReference type="AlphaFoldDB" id="A0AAV7U731"/>
<gene>
    <name evidence="2" type="ORF">NDU88_001068</name>
</gene>
<evidence type="ECO:0000256" key="1">
    <source>
        <dbReference type="SAM" id="MobiDB-lite"/>
    </source>
</evidence>
<dbReference type="EMBL" id="JANPWB010000005">
    <property type="protein sequence ID" value="KAJ1184260.1"/>
    <property type="molecule type" value="Genomic_DNA"/>
</dbReference>
<comment type="caution">
    <text evidence="2">The sequence shown here is derived from an EMBL/GenBank/DDBJ whole genome shotgun (WGS) entry which is preliminary data.</text>
</comment>
<feature type="region of interest" description="Disordered" evidence="1">
    <location>
        <begin position="1"/>
        <end position="20"/>
    </location>
</feature>
<dbReference type="Proteomes" id="UP001066276">
    <property type="component" value="Chromosome 3_1"/>
</dbReference>
<organism evidence="2 3">
    <name type="scientific">Pleurodeles waltl</name>
    <name type="common">Iberian ribbed newt</name>
    <dbReference type="NCBI Taxonomy" id="8319"/>
    <lineage>
        <taxon>Eukaryota</taxon>
        <taxon>Metazoa</taxon>
        <taxon>Chordata</taxon>
        <taxon>Craniata</taxon>
        <taxon>Vertebrata</taxon>
        <taxon>Euteleostomi</taxon>
        <taxon>Amphibia</taxon>
        <taxon>Batrachia</taxon>
        <taxon>Caudata</taxon>
        <taxon>Salamandroidea</taxon>
        <taxon>Salamandridae</taxon>
        <taxon>Pleurodelinae</taxon>
        <taxon>Pleurodeles</taxon>
    </lineage>
</organism>
<evidence type="ECO:0000313" key="2">
    <source>
        <dbReference type="EMBL" id="KAJ1184260.1"/>
    </source>
</evidence>
<protein>
    <submittedName>
        <fullName evidence="2">Uncharacterized protein</fullName>
    </submittedName>
</protein>
<sequence length="79" mass="8514">MGRPPYWGQEKVRKAPGAPGRKCLACRAGESPQSCLRPRTTDKRDVSGSGGDPRQDPRWAVASCESGRRESQSDTGGVK</sequence>
<name>A0AAV7U731_PLEWA</name>
<accession>A0AAV7U731</accession>
<proteinExistence type="predicted"/>
<reference evidence="2" key="1">
    <citation type="journal article" date="2022" name="bioRxiv">
        <title>Sequencing and chromosome-scale assembly of the giantPleurodeles waltlgenome.</title>
        <authorList>
            <person name="Brown T."/>
            <person name="Elewa A."/>
            <person name="Iarovenko S."/>
            <person name="Subramanian E."/>
            <person name="Araus A.J."/>
            <person name="Petzold A."/>
            <person name="Susuki M."/>
            <person name="Suzuki K.-i.T."/>
            <person name="Hayashi T."/>
            <person name="Toyoda A."/>
            <person name="Oliveira C."/>
            <person name="Osipova E."/>
            <person name="Leigh N.D."/>
            <person name="Simon A."/>
            <person name="Yun M.H."/>
        </authorList>
    </citation>
    <scope>NUCLEOTIDE SEQUENCE</scope>
    <source>
        <strain evidence="2">20211129_DDA</strain>
        <tissue evidence="2">Liver</tissue>
    </source>
</reference>
<keyword evidence="3" id="KW-1185">Reference proteome</keyword>
<feature type="region of interest" description="Disordered" evidence="1">
    <location>
        <begin position="29"/>
        <end position="79"/>
    </location>
</feature>